<gene>
    <name evidence="2" type="ORF">ACFORG_20660</name>
</gene>
<protein>
    <submittedName>
        <fullName evidence="2">FG-GAP repeat domain-containing protein</fullName>
    </submittedName>
</protein>
<evidence type="ECO:0000313" key="3">
    <source>
        <dbReference type="Proteomes" id="UP001595629"/>
    </source>
</evidence>
<comment type="caution">
    <text evidence="2">The sequence shown here is derived from an EMBL/GenBank/DDBJ whole genome shotgun (WGS) entry which is preliminary data.</text>
</comment>
<name>A0ABV7TLK7_9RHOB</name>
<organism evidence="2 3">
    <name type="scientific">Lutimaribacter marinistellae</name>
    <dbReference type="NCBI Taxonomy" id="1820329"/>
    <lineage>
        <taxon>Bacteria</taxon>
        <taxon>Pseudomonadati</taxon>
        <taxon>Pseudomonadota</taxon>
        <taxon>Alphaproteobacteria</taxon>
        <taxon>Rhodobacterales</taxon>
        <taxon>Roseobacteraceae</taxon>
        <taxon>Lutimaribacter</taxon>
    </lineage>
</organism>
<evidence type="ECO:0000313" key="2">
    <source>
        <dbReference type="EMBL" id="MFC3616161.1"/>
    </source>
</evidence>
<sequence>MPKDILISANLPLNDAATSGATSQVGEPSVATNGTRLFVTGNWYASRSTDSGANWTYVNPYTTTPSAAGGFCCDQLTLFDARRDIWIWIKQYVKTATGTNVFRIVISRDADFATGGWYWWDIAPTTLDTTWDDVWFDYPDAALSADHLYVTFNVFNNSDQWQRAVVMRFPLDTLETGGNLGFGWWDTTNNGSLRLTQHAVPSGEMYFASHNSTSQIRLFSWPDSGNSISQWDIDVDNWSGNISSTAPNGVNWLARCDPRITAGSMGGGQISFAWTAGSGGNRPNAYCKVVRIRESDKSVINQPDIWSNDGAWAYPAVCYNSVNSLGFAAYFGGGTRNPGHVVGVYDDGNNSWPNRYSRLGSNAPNAGRWGDYINCRADVPNTTSWVASGLTQEGGETGADVLPRAVRYSAVDTLPVNRVVDNFGYNAGGWRVNMHPRMMADTTGDGRADIVGFGNAGVYVSRAQPGGSFAAPVRVVDNFGYNAGGWRVERHPRVMADTSGDGRADIVGFGNAGVYVARAQATGSFAPPSLEVANFGHDAGGWRVDRHPRIMADTTGDGRADIVGFGNAGVYVARADATGNYGPVHRVVDNFGYNAGGWRVDRHPRMMADTTGDGRADIVGFGNAGVYVSRAQADGSFAAPVRVVDNFGYVAGGWRTNLHPRMMADVTGDGRADIIGFGNAGVYVSLANPDGSYATPQLAVTNFGYSAGGWRANMHPRFMADTTGDGCADIVGFGNAGVYVATSNGDGTFNPPKRIVDNFGYDAGGWRVNMHPRMMADVTGDGRADIVGFGNAGVYVGIII</sequence>
<dbReference type="Proteomes" id="UP001595629">
    <property type="component" value="Unassembled WGS sequence"/>
</dbReference>
<dbReference type="Pfam" id="PF13517">
    <property type="entry name" value="FG-GAP_3"/>
    <property type="match status" value="3"/>
</dbReference>
<keyword evidence="1" id="KW-0732">Signal</keyword>
<reference evidence="3" key="1">
    <citation type="journal article" date="2019" name="Int. J. Syst. Evol. Microbiol.">
        <title>The Global Catalogue of Microorganisms (GCM) 10K type strain sequencing project: providing services to taxonomists for standard genome sequencing and annotation.</title>
        <authorList>
            <consortium name="The Broad Institute Genomics Platform"/>
            <consortium name="The Broad Institute Genome Sequencing Center for Infectious Disease"/>
            <person name="Wu L."/>
            <person name="Ma J."/>
        </authorList>
    </citation>
    <scope>NUCLEOTIDE SEQUENCE [LARGE SCALE GENOMIC DNA]</scope>
    <source>
        <strain evidence="3">KCTC 42911</strain>
    </source>
</reference>
<accession>A0ABV7TLK7</accession>
<dbReference type="EMBL" id="JBHRXI010000044">
    <property type="protein sequence ID" value="MFC3616161.1"/>
    <property type="molecule type" value="Genomic_DNA"/>
</dbReference>
<dbReference type="RefSeq" id="WP_386737466.1">
    <property type="nucleotide sequence ID" value="NZ_JBHRXI010000044.1"/>
</dbReference>
<evidence type="ECO:0000256" key="1">
    <source>
        <dbReference type="ARBA" id="ARBA00022729"/>
    </source>
</evidence>
<keyword evidence="3" id="KW-1185">Reference proteome</keyword>
<dbReference type="InterPro" id="IPR028994">
    <property type="entry name" value="Integrin_alpha_N"/>
</dbReference>
<proteinExistence type="predicted"/>
<dbReference type="InterPro" id="IPR013517">
    <property type="entry name" value="FG-GAP"/>
</dbReference>
<dbReference type="SUPFAM" id="SSF69318">
    <property type="entry name" value="Integrin alpha N-terminal domain"/>
    <property type="match status" value="1"/>
</dbReference>